<dbReference type="GO" id="GO:0004822">
    <property type="term" value="F:isoleucine-tRNA ligase activity"/>
    <property type="evidence" value="ECO:0007669"/>
    <property type="project" value="UniProtKB-UniRule"/>
</dbReference>
<dbReference type="RefSeq" id="WP_116759710.1">
    <property type="nucleotide sequence ID" value="NZ_QCZH01000001.1"/>
</dbReference>
<dbReference type="GO" id="GO:0002161">
    <property type="term" value="F:aminoacyl-tRNA deacylase activity"/>
    <property type="evidence" value="ECO:0007669"/>
    <property type="project" value="InterPro"/>
</dbReference>
<dbReference type="InterPro" id="IPR009008">
    <property type="entry name" value="Val/Leu/Ile-tRNA-synth_edit"/>
</dbReference>
<evidence type="ECO:0000256" key="2">
    <source>
        <dbReference type="ARBA" id="ARBA00004496"/>
    </source>
</evidence>
<evidence type="ECO:0000256" key="6">
    <source>
        <dbReference type="ARBA" id="ARBA00022598"/>
    </source>
</evidence>
<keyword evidence="11 15" id="KW-0648">Protein biosynthesis</keyword>
<organism evidence="18 19">
    <name type="scientific">Flavobacterium laiguense</name>
    <dbReference type="NCBI Taxonomy" id="2169409"/>
    <lineage>
        <taxon>Bacteria</taxon>
        <taxon>Pseudomonadati</taxon>
        <taxon>Bacteroidota</taxon>
        <taxon>Flavobacteriia</taxon>
        <taxon>Flavobacteriales</taxon>
        <taxon>Flavobacteriaceae</taxon>
        <taxon>Flavobacterium</taxon>
    </lineage>
</organism>
<sequence>MSTKFTEYKGLDLPTVASEVLDFWKKENIFEKSVTTREGNAPYVFFEGPPSANGLPGIHHVMARAIKDIFCRYKTQKGFQVKRKAGWDTHGLPVELGTEKELGITKEDIGKKITVEEYNEACKKTVMRYTDVWNDLTEKMGYWVDMEDPYVTYKSKYMESVWWLLKQIYNKDLMYKGYTIQPYSPKAGTGLSSHEVNQPGSYRDVTDTTVVAQFKVLEDQRELVFNTFYNYISSNNLKHYKFEGLDLDEIHFLAWTTTPWTLPSNTALTVGPRIEYALVKTFNQYTFRPSNVILAKNLVGKQFGKGFFESTDAADFENFKEGDKKIPFQILAECKGADLVGIRYEQLMQFTLPYQNPENAFRVISGDFVTTEDGTGIVHTAPTFGADDAKVAKEATPEVPPMLVLDENENPVPLVDLQGKFISQMGEFGGKYVKNEYYTDGNAPERSIDVEIAIRLKEENKAFKVEKYVHSYPHCWRTDTPILYYPLDSWFIKITEVRDRMFDLNETINWKPKATGEGRFGNWLKNANDWNLSRSRFWGIPLPIWRTEDGTEEILVGSVEELYNEIEKAVQAGVQAENPFKEFQVGNMSEANYDLIDLHKNVVDQITLVSASGKAMKREADLIDVWFDSGAMPYAQWHYPFENKEKIDENKDYPADFIAEGVDQTRGWFYTLHAIGTLVFDKVAYKNVVSNGLVLDKNGQKMSKRLGNAADPFETLNEYGPDATRWYMISNANPWDNLKFDLEGIAEVRRKFFGTLYNTYSFFSLYANIDGFKYAETEIPVNERPEIDQWIISELNTLIADVDGFYADYEPTKAARAISEFVQENLSNWYVRLCRRRFWKGEYAQDKVAAYQTLYTCLLTISKLGAPIAPFFMDKLYRDLTKVTQSENFESVHLAQFPVSVEKYVNKMLESKMQKAQTISSLVLSLRKKEMIKVRQPLQKVMIPVLDDNQRLEIEAVSDLIKAEVNVKEIVLLDDASGILIKQIKPNFKALGPRFGKDMGLISKEIQNLSTEQISQFDKEGSLSVIIAGNSVTLSLEDVEISSQDIEGWLVANSNGITVALDITISPELKEEGIARELVNRIQNIRKDTGFEVTDKIKVHLQKNDTLETAVKANEDYIKSETLTEVLVFEENIENGTEIDFDGITTKITITKN</sequence>
<comment type="cofactor">
    <cofactor evidence="1 15">
        <name>Zn(2+)</name>
        <dbReference type="ChEBI" id="CHEBI:29105"/>
    </cofactor>
</comment>
<evidence type="ECO:0000256" key="8">
    <source>
        <dbReference type="ARBA" id="ARBA00022741"/>
    </source>
</evidence>
<comment type="caution">
    <text evidence="18">The sequence shown here is derived from an EMBL/GenBank/DDBJ whole genome shotgun (WGS) entry which is preliminary data.</text>
</comment>
<dbReference type="CDD" id="cd07961">
    <property type="entry name" value="Anticodon_Ia_Ile_ABEc"/>
    <property type="match status" value="1"/>
</dbReference>
<keyword evidence="19" id="KW-1185">Reference proteome</keyword>
<comment type="similarity">
    <text evidence="3 15">Belongs to the class-I aminoacyl-tRNA synthetase family. IleS type 2 subfamily.</text>
</comment>
<keyword evidence="8 15" id="KW-0547">Nucleotide-binding</keyword>
<dbReference type="InterPro" id="IPR002300">
    <property type="entry name" value="aa-tRNA-synth_Ia"/>
</dbReference>
<dbReference type="Gene3D" id="3.40.50.620">
    <property type="entry name" value="HUPs"/>
    <property type="match status" value="2"/>
</dbReference>
<dbReference type="GO" id="GO:0000049">
    <property type="term" value="F:tRNA binding"/>
    <property type="evidence" value="ECO:0007669"/>
    <property type="project" value="InterPro"/>
</dbReference>
<dbReference type="Proteomes" id="UP000245618">
    <property type="component" value="Unassembled WGS sequence"/>
</dbReference>
<keyword evidence="5 15" id="KW-0963">Cytoplasm</keyword>
<evidence type="ECO:0000259" key="17">
    <source>
        <dbReference type="Pfam" id="PF08264"/>
    </source>
</evidence>
<dbReference type="InterPro" id="IPR023586">
    <property type="entry name" value="Ile-tRNA-ligase_type2"/>
</dbReference>
<dbReference type="InterPro" id="IPR009080">
    <property type="entry name" value="tRNAsynth_Ia_anticodon-bd"/>
</dbReference>
<evidence type="ECO:0000256" key="1">
    <source>
        <dbReference type="ARBA" id="ARBA00001947"/>
    </source>
</evidence>
<dbReference type="InterPro" id="IPR002301">
    <property type="entry name" value="Ile-tRNA-ligase"/>
</dbReference>
<feature type="short sequence motif" description="'KMSKS' region" evidence="15">
    <location>
        <begin position="701"/>
        <end position="705"/>
    </location>
</feature>
<dbReference type="Gene3D" id="1.10.730.10">
    <property type="entry name" value="Isoleucyl-tRNA Synthetase, Domain 1"/>
    <property type="match status" value="1"/>
</dbReference>
<dbReference type="PRINTS" id="PR00984">
    <property type="entry name" value="TRNASYNTHILE"/>
</dbReference>
<evidence type="ECO:0000256" key="4">
    <source>
        <dbReference type="ARBA" id="ARBA00011245"/>
    </source>
</evidence>
<dbReference type="HAMAP" id="MF_02003">
    <property type="entry name" value="Ile_tRNA_synth_type2"/>
    <property type="match status" value="1"/>
</dbReference>
<protein>
    <recommendedName>
        <fullName evidence="15">Isoleucine--tRNA ligase</fullName>
        <ecNumber evidence="15">6.1.1.5</ecNumber>
    </recommendedName>
    <alternativeName>
        <fullName evidence="15">Isoleucyl-tRNA synthetase</fullName>
        <shortName evidence="15">IleRS</shortName>
    </alternativeName>
</protein>
<keyword evidence="10 15" id="KW-0067">ATP-binding</keyword>
<evidence type="ECO:0000256" key="12">
    <source>
        <dbReference type="ARBA" id="ARBA00023146"/>
    </source>
</evidence>
<dbReference type="PANTHER" id="PTHR42780">
    <property type="entry name" value="SOLEUCYL-TRNA SYNTHETASE"/>
    <property type="match status" value="1"/>
</dbReference>
<keyword evidence="6 15" id="KW-0436">Ligase</keyword>
<dbReference type="SUPFAM" id="SSF50677">
    <property type="entry name" value="ValRS/IleRS/LeuRS editing domain"/>
    <property type="match status" value="1"/>
</dbReference>
<keyword evidence="9 15" id="KW-0862">Zinc</keyword>
<dbReference type="Pfam" id="PF00133">
    <property type="entry name" value="tRNA-synt_1"/>
    <property type="match status" value="1"/>
</dbReference>
<evidence type="ECO:0000313" key="19">
    <source>
        <dbReference type="Proteomes" id="UP000245618"/>
    </source>
</evidence>
<evidence type="ECO:0000259" key="16">
    <source>
        <dbReference type="Pfam" id="PF00133"/>
    </source>
</evidence>
<dbReference type="PANTHER" id="PTHR42780:SF1">
    <property type="entry name" value="ISOLEUCINE--TRNA LIGASE, CYTOPLASMIC"/>
    <property type="match status" value="1"/>
</dbReference>
<evidence type="ECO:0000256" key="7">
    <source>
        <dbReference type="ARBA" id="ARBA00022723"/>
    </source>
</evidence>
<keyword evidence="12 15" id="KW-0030">Aminoacyl-tRNA synthetase</keyword>
<evidence type="ECO:0000256" key="13">
    <source>
        <dbReference type="ARBA" id="ARBA00025217"/>
    </source>
</evidence>
<dbReference type="FunFam" id="3.40.50.620:FF:000063">
    <property type="entry name" value="Isoleucine--tRNA ligase"/>
    <property type="match status" value="1"/>
</dbReference>
<reference evidence="18 19" key="1">
    <citation type="submission" date="2018-04" db="EMBL/GenBank/DDBJ databases">
        <title>Flavobacterium sp. nov., isolated from glacier ice.</title>
        <authorList>
            <person name="Liu Q."/>
            <person name="Xin Y.-H."/>
        </authorList>
    </citation>
    <scope>NUCLEOTIDE SEQUENCE [LARGE SCALE GENOMIC DNA]</scope>
    <source>
        <strain evidence="18 19">LB2P30</strain>
    </source>
</reference>
<dbReference type="GO" id="GO:0008270">
    <property type="term" value="F:zinc ion binding"/>
    <property type="evidence" value="ECO:0007669"/>
    <property type="project" value="UniProtKB-UniRule"/>
</dbReference>
<accession>A0A2U1K2M2</accession>
<gene>
    <name evidence="15" type="primary">ileS</name>
    <name evidence="18" type="ORF">DB891_01060</name>
</gene>
<comment type="subcellular location">
    <subcellularLocation>
        <location evidence="2 15">Cytoplasm</location>
    </subcellularLocation>
</comment>
<dbReference type="GO" id="GO:0005737">
    <property type="term" value="C:cytoplasm"/>
    <property type="evidence" value="ECO:0007669"/>
    <property type="project" value="UniProtKB-SubCell"/>
</dbReference>
<dbReference type="Pfam" id="PF08264">
    <property type="entry name" value="Anticodon_1"/>
    <property type="match status" value="1"/>
</dbReference>
<evidence type="ECO:0000256" key="3">
    <source>
        <dbReference type="ARBA" id="ARBA00007078"/>
    </source>
</evidence>
<dbReference type="AlphaFoldDB" id="A0A2U1K2M2"/>
<comment type="function">
    <text evidence="13 15">Catalyzes the attachment of isoleucine to tRNA(Ile). As IleRS can inadvertently accommodate and process structurally similar amino acids such as valine, to avoid such errors it has two additional distinct tRNA(Ile)-dependent editing activities. One activity is designated as 'pretransfer' editing and involves the hydrolysis of activated Val-AMP. The other activity is designated 'posttransfer' editing and involves deacylation of mischarged Val-tRNA(Ile).</text>
</comment>
<dbReference type="SUPFAM" id="SSF52374">
    <property type="entry name" value="Nucleotidylyl transferase"/>
    <property type="match status" value="1"/>
</dbReference>
<dbReference type="CDD" id="cd00818">
    <property type="entry name" value="IleRS_core"/>
    <property type="match status" value="1"/>
</dbReference>
<dbReference type="GO" id="GO:0005524">
    <property type="term" value="F:ATP binding"/>
    <property type="evidence" value="ECO:0007669"/>
    <property type="project" value="UniProtKB-UniRule"/>
</dbReference>
<feature type="short sequence motif" description="'HIGH' region" evidence="15">
    <location>
        <begin position="50"/>
        <end position="60"/>
    </location>
</feature>
<evidence type="ECO:0000256" key="14">
    <source>
        <dbReference type="ARBA" id="ARBA00048359"/>
    </source>
</evidence>
<dbReference type="InterPro" id="IPR013155">
    <property type="entry name" value="M/V/L/I-tRNA-synth_anticd-bd"/>
</dbReference>
<dbReference type="EMBL" id="QCZH01000001">
    <property type="protein sequence ID" value="PWA11434.1"/>
    <property type="molecule type" value="Genomic_DNA"/>
</dbReference>
<dbReference type="EC" id="6.1.1.5" evidence="15"/>
<keyword evidence="7 15" id="KW-0479">Metal-binding</keyword>
<proteinExistence type="inferred from homology"/>
<dbReference type="InterPro" id="IPR014729">
    <property type="entry name" value="Rossmann-like_a/b/a_fold"/>
</dbReference>
<dbReference type="GO" id="GO:0006428">
    <property type="term" value="P:isoleucyl-tRNA aminoacylation"/>
    <property type="evidence" value="ECO:0007669"/>
    <property type="project" value="UniProtKB-UniRule"/>
</dbReference>
<evidence type="ECO:0000256" key="15">
    <source>
        <dbReference type="HAMAP-Rule" id="MF_02003"/>
    </source>
</evidence>
<dbReference type="SUPFAM" id="SSF47323">
    <property type="entry name" value="Anticodon-binding domain of a subclass of class I aminoacyl-tRNA synthetases"/>
    <property type="match status" value="2"/>
</dbReference>
<evidence type="ECO:0000256" key="11">
    <source>
        <dbReference type="ARBA" id="ARBA00022917"/>
    </source>
</evidence>
<feature type="binding site" evidence="15">
    <location>
        <position position="704"/>
    </location>
    <ligand>
        <name>ATP</name>
        <dbReference type="ChEBI" id="CHEBI:30616"/>
    </ligand>
</feature>
<comment type="domain">
    <text evidence="15">IleRS has two distinct active sites: one for aminoacylation and one for editing. The misactivated valine is translocated from the active site to the editing site, which sterically excludes the correctly activated isoleucine. The single editing site contains two valyl binding pockets, one specific for each substrate (Val-AMP or Val-tRNA(Ile)).</text>
</comment>
<evidence type="ECO:0000256" key="5">
    <source>
        <dbReference type="ARBA" id="ARBA00022490"/>
    </source>
</evidence>
<feature type="domain" description="Aminoacyl-tRNA synthetase class Ia" evidence="16">
    <location>
        <begin position="20"/>
        <end position="739"/>
    </location>
</feature>
<feature type="domain" description="Methionyl/Valyl/Leucyl/Isoleucyl-tRNA synthetase anticodon-binding" evidence="17">
    <location>
        <begin position="788"/>
        <end position="940"/>
    </location>
</feature>
<evidence type="ECO:0000313" key="18">
    <source>
        <dbReference type="EMBL" id="PWA11434.1"/>
    </source>
</evidence>
<dbReference type="OrthoDB" id="9810365at2"/>
<dbReference type="NCBIfam" id="TIGR00392">
    <property type="entry name" value="ileS"/>
    <property type="match status" value="1"/>
</dbReference>
<name>A0A2U1K2M2_9FLAO</name>
<comment type="subunit">
    <text evidence="4 15">Monomer.</text>
</comment>
<evidence type="ECO:0000256" key="10">
    <source>
        <dbReference type="ARBA" id="ARBA00022840"/>
    </source>
</evidence>
<comment type="catalytic activity">
    <reaction evidence="14 15">
        <text>tRNA(Ile) + L-isoleucine + ATP = L-isoleucyl-tRNA(Ile) + AMP + diphosphate</text>
        <dbReference type="Rhea" id="RHEA:11060"/>
        <dbReference type="Rhea" id="RHEA-COMP:9666"/>
        <dbReference type="Rhea" id="RHEA-COMP:9695"/>
        <dbReference type="ChEBI" id="CHEBI:30616"/>
        <dbReference type="ChEBI" id="CHEBI:33019"/>
        <dbReference type="ChEBI" id="CHEBI:58045"/>
        <dbReference type="ChEBI" id="CHEBI:78442"/>
        <dbReference type="ChEBI" id="CHEBI:78528"/>
        <dbReference type="ChEBI" id="CHEBI:456215"/>
        <dbReference type="EC" id="6.1.1.5"/>
    </reaction>
</comment>
<dbReference type="InterPro" id="IPR033709">
    <property type="entry name" value="Anticodon_Ile_ABEc"/>
</dbReference>
<evidence type="ECO:0000256" key="9">
    <source>
        <dbReference type="ARBA" id="ARBA00022833"/>
    </source>
</evidence>
<dbReference type="Pfam" id="PF19302">
    <property type="entry name" value="DUF5915"/>
    <property type="match status" value="1"/>
</dbReference>